<dbReference type="EMBL" id="BAABHF010000057">
    <property type="protein sequence ID" value="GAA4517176.1"/>
    <property type="molecule type" value="Genomic_DNA"/>
</dbReference>
<feature type="transmembrane region" description="Helical" evidence="8">
    <location>
        <begin position="120"/>
        <end position="143"/>
    </location>
</feature>
<keyword evidence="4 8" id="KW-0812">Transmembrane</keyword>
<comment type="caution">
    <text evidence="10">The sequence shown here is derived from an EMBL/GenBank/DDBJ whole genome shotgun (WGS) entry which is preliminary data.</text>
</comment>
<feature type="transmembrane region" description="Helical" evidence="8">
    <location>
        <begin position="247"/>
        <end position="264"/>
    </location>
</feature>
<dbReference type="Gene3D" id="1.20.1250.20">
    <property type="entry name" value="MFS general substrate transporter like domains"/>
    <property type="match status" value="1"/>
</dbReference>
<keyword evidence="3" id="KW-1003">Cell membrane</keyword>
<dbReference type="RefSeq" id="WP_345474631.1">
    <property type="nucleotide sequence ID" value="NZ_BAABHF010000057.1"/>
</dbReference>
<evidence type="ECO:0000313" key="11">
    <source>
        <dbReference type="Proteomes" id="UP001500503"/>
    </source>
</evidence>
<feature type="transmembrane region" description="Helical" evidence="8">
    <location>
        <begin position="67"/>
        <end position="87"/>
    </location>
</feature>
<feature type="region of interest" description="Disordered" evidence="7">
    <location>
        <begin position="1"/>
        <end position="20"/>
    </location>
</feature>
<keyword evidence="6 8" id="KW-0472">Membrane</keyword>
<dbReference type="InterPro" id="IPR011701">
    <property type="entry name" value="MFS"/>
</dbReference>
<dbReference type="PRINTS" id="PR01036">
    <property type="entry name" value="TCRTETB"/>
</dbReference>
<protein>
    <submittedName>
        <fullName evidence="10">MFS transporter</fullName>
    </submittedName>
</protein>
<dbReference type="SUPFAM" id="SSF103473">
    <property type="entry name" value="MFS general substrate transporter"/>
    <property type="match status" value="1"/>
</dbReference>
<evidence type="ECO:0000256" key="7">
    <source>
        <dbReference type="SAM" id="MobiDB-lite"/>
    </source>
</evidence>
<evidence type="ECO:0000256" key="4">
    <source>
        <dbReference type="ARBA" id="ARBA00022692"/>
    </source>
</evidence>
<feature type="transmembrane region" description="Helical" evidence="8">
    <location>
        <begin position="186"/>
        <end position="205"/>
    </location>
</feature>
<dbReference type="PANTHER" id="PTHR42718:SF46">
    <property type="entry name" value="BLR6921 PROTEIN"/>
    <property type="match status" value="1"/>
</dbReference>
<evidence type="ECO:0000256" key="5">
    <source>
        <dbReference type="ARBA" id="ARBA00022989"/>
    </source>
</evidence>
<comment type="subcellular location">
    <subcellularLocation>
        <location evidence="1">Cell membrane</location>
        <topology evidence="1">Multi-pass membrane protein</topology>
    </subcellularLocation>
</comment>
<dbReference type="Pfam" id="PF07690">
    <property type="entry name" value="MFS_1"/>
    <property type="match status" value="1"/>
</dbReference>
<organism evidence="10 11">
    <name type="scientific">Actinoallomurus oryzae</name>
    <dbReference type="NCBI Taxonomy" id="502180"/>
    <lineage>
        <taxon>Bacteria</taxon>
        <taxon>Bacillati</taxon>
        <taxon>Actinomycetota</taxon>
        <taxon>Actinomycetes</taxon>
        <taxon>Streptosporangiales</taxon>
        <taxon>Thermomonosporaceae</taxon>
        <taxon>Actinoallomurus</taxon>
    </lineage>
</organism>
<feature type="transmembrane region" description="Helical" evidence="8">
    <location>
        <begin position="314"/>
        <end position="337"/>
    </location>
</feature>
<evidence type="ECO:0000313" key="10">
    <source>
        <dbReference type="EMBL" id="GAA4517176.1"/>
    </source>
</evidence>
<feature type="transmembrane region" description="Helical" evidence="8">
    <location>
        <begin position="27"/>
        <end position="47"/>
    </location>
</feature>
<feature type="transmembrane region" description="Helical" evidence="8">
    <location>
        <begin position="285"/>
        <end position="308"/>
    </location>
</feature>
<evidence type="ECO:0000259" key="9">
    <source>
        <dbReference type="PROSITE" id="PS50850"/>
    </source>
</evidence>
<feature type="transmembrane region" description="Helical" evidence="8">
    <location>
        <begin position="155"/>
        <end position="180"/>
    </location>
</feature>
<evidence type="ECO:0000256" key="1">
    <source>
        <dbReference type="ARBA" id="ARBA00004651"/>
    </source>
</evidence>
<evidence type="ECO:0000256" key="6">
    <source>
        <dbReference type="ARBA" id="ARBA00023136"/>
    </source>
</evidence>
<gene>
    <name evidence="10" type="ORF">GCM10023191_089220</name>
</gene>
<evidence type="ECO:0000256" key="3">
    <source>
        <dbReference type="ARBA" id="ARBA00022475"/>
    </source>
</evidence>
<dbReference type="InterPro" id="IPR020846">
    <property type="entry name" value="MFS_dom"/>
</dbReference>
<dbReference type="CDD" id="cd17321">
    <property type="entry name" value="MFS_MMR_MDR_like"/>
    <property type="match status" value="1"/>
</dbReference>
<feature type="transmembrane region" description="Helical" evidence="8">
    <location>
        <begin position="349"/>
        <end position="370"/>
    </location>
</feature>
<feature type="transmembrane region" description="Helical" evidence="8">
    <location>
        <begin position="382"/>
        <end position="405"/>
    </location>
</feature>
<evidence type="ECO:0000256" key="2">
    <source>
        <dbReference type="ARBA" id="ARBA00022448"/>
    </source>
</evidence>
<dbReference type="Gene3D" id="1.20.1720.10">
    <property type="entry name" value="Multidrug resistance protein D"/>
    <property type="match status" value="1"/>
</dbReference>
<feature type="transmembrane region" description="Helical" evidence="8">
    <location>
        <begin position="217"/>
        <end position="235"/>
    </location>
</feature>
<sequence length="510" mass="52345">MAARSALPATGPGPEAAGTAAGDPRRWLILAVIAAAQLMVVLDLTVMNLALPSAQRALNFTAADRQWVVTAYALSFGSLLLFCGRLADLIGRKVTFLTGLVGFAAASAVGGASVDFSMLVTARVCQGVFGALLAPSALSLLATTFKDPKERAKAFGVYGAVAAAGGGLGLLLGGALTSYLSWRWCMYVNLVFAATAITGGALLLGRQHRTPGGRLDVPGVVAVSGGMLCLVYGFSNAATHSWHTPSTWSFLVVGVALLIAFAAWQSRTAHPLLPPRVVLDRNRAGAYLTVLISGAGTFGVFLFLIYYMQVTLGYSAVVSGLAMLPMVALSGTVANLGNIRLMPRIGPKPMVIAGMLLNAAGMVWLTRIGVHSGYASALLGPLMVTGAGMGLIFGMMAATGTFGVAPYDAGVASASINTGQQLGGSIGTALLNTVAASAAAGYLADHSYGRPTPRLVQLAAIHSYTTVFWWCAGIFAAGAVICGALLRPGPLTRPGDATVREPSERATAAR</sequence>
<keyword evidence="2" id="KW-0813">Transport</keyword>
<accession>A0ABP8R4C9</accession>
<dbReference type="PROSITE" id="PS50850">
    <property type="entry name" value="MFS"/>
    <property type="match status" value="1"/>
</dbReference>
<dbReference type="Proteomes" id="UP001500503">
    <property type="component" value="Unassembled WGS sequence"/>
</dbReference>
<dbReference type="InterPro" id="IPR036259">
    <property type="entry name" value="MFS_trans_sf"/>
</dbReference>
<reference evidence="11" key="1">
    <citation type="journal article" date="2019" name="Int. J. Syst. Evol. Microbiol.">
        <title>The Global Catalogue of Microorganisms (GCM) 10K type strain sequencing project: providing services to taxonomists for standard genome sequencing and annotation.</title>
        <authorList>
            <consortium name="The Broad Institute Genomics Platform"/>
            <consortium name="The Broad Institute Genome Sequencing Center for Infectious Disease"/>
            <person name="Wu L."/>
            <person name="Ma J."/>
        </authorList>
    </citation>
    <scope>NUCLEOTIDE SEQUENCE [LARGE SCALE GENOMIC DNA]</scope>
    <source>
        <strain evidence="11">JCM 17933</strain>
    </source>
</reference>
<dbReference type="PANTHER" id="PTHR42718">
    <property type="entry name" value="MAJOR FACILITATOR SUPERFAMILY MULTIDRUG TRANSPORTER MFSC"/>
    <property type="match status" value="1"/>
</dbReference>
<name>A0ABP8R4C9_9ACTN</name>
<keyword evidence="5 8" id="KW-1133">Transmembrane helix</keyword>
<feature type="transmembrane region" description="Helical" evidence="8">
    <location>
        <begin position="426"/>
        <end position="444"/>
    </location>
</feature>
<feature type="transmembrane region" description="Helical" evidence="8">
    <location>
        <begin position="464"/>
        <end position="486"/>
    </location>
</feature>
<feature type="transmembrane region" description="Helical" evidence="8">
    <location>
        <begin position="94"/>
        <end position="114"/>
    </location>
</feature>
<feature type="domain" description="Major facilitator superfamily (MFS) profile" evidence="9">
    <location>
        <begin position="29"/>
        <end position="490"/>
    </location>
</feature>
<keyword evidence="11" id="KW-1185">Reference proteome</keyword>
<evidence type="ECO:0000256" key="8">
    <source>
        <dbReference type="SAM" id="Phobius"/>
    </source>
</evidence>
<proteinExistence type="predicted"/>